<proteinExistence type="inferred from homology"/>
<dbReference type="Gene3D" id="3.40.395.10">
    <property type="entry name" value="Adenoviral Proteinase, Chain A"/>
    <property type="match status" value="1"/>
</dbReference>
<dbReference type="STRING" id="595528.A0A0D2VP32"/>
<dbReference type="InParanoid" id="A0A0D2VP32"/>
<evidence type="ECO:0000313" key="7">
    <source>
        <dbReference type="Proteomes" id="UP000008743"/>
    </source>
</evidence>
<comment type="similarity">
    <text evidence="1">Belongs to the peptidase C48 family.</text>
</comment>
<evidence type="ECO:0000256" key="2">
    <source>
        <dbReference type="ARBA" id="ARBA00022670"/>
    </source>
</evidence>
<accession>A0A0D2VP32</accession>
<evidence type="ECO:0000313" key="6">
    <source>
        <dbReference type="EMBL" id="KJE92137.1"/>
    </source>
</evidence>
<dbReference type="OrthoDB" id="5065855at2759"/>
<dbReference type="PANTHER" id="PTHR46468">
    <property type="entry name" value="SENTRIN-SPECIFIC PROTEASE 8"/>
    <property type="match status" value="1"/>
</dbReference>
<sequence>MSDSDSPAILSYHNTLLLRSDLDLLSAGEWLNDRLIGFAFEYLEFQVLPSASSACSGQASPDLASRILLVGPDVAFLLANMDPDQAAGILASLDAPSRELVLLPVNNNRNVEAAGGSHWSLLVVDCSSQRLFHIDSAEGSNMSSAKSLARILRSVLGISAKVPVRAMPCPQQHNCTPFDRCVFVLLNAASKFC</sequence>
<dbReference type="GO" id="GO:0008234">
    <property type="term" value="F:cysteine-type peptidase activity"/>
    <property type="evidence" value="ECO:0007669"/>
    <property type="project" value="UniProtKB-KW"/>
</dbReference>
<evidence type="ECO:0000259" key="5">
    <source>
        <dbReference type="PROSITE" id="PS50600"/>
    </source>
</evidence>
<protein>
    <recommendedName>
        <fullName evidence="5">Ubiquitin-like protease family profile domain-containing protein</fullName>
    </recommendedName>
</protein>
<dbReference type="InterPro" id="IPR044613">
    <property type="entry name" value="Nep1/2-like"/>
</dbReference>
<keyword evidence="3" id="KW-0378">Hydrolase</keyword>
<feature type="domain" description="Ubiquitin-like protease family profile" evidence="5">
    <location>
        <begin position="15"/>
        <end position="193"/>
    </location>
</feature>
<dbReference type="EMBL" id="KE346363">
    <property type="protein sequence ID" value="KJE92137.1"/>
    <property type="molecule type" value="Genomic_DNA"/>
</dbReference>
<reference evidence="7" key="1">
    <citation type="submission" date="2011-02" db="EMBL/GenBank/DDBJ databases">
        <title>The Genome Sequence of Capsaspora owczarzaki ATCC 30864.</title>
        <authorList>
            <person name="Russ C."/>
            <person name="Cuomo C."/>
            <person name="Burger G."/>
            <person name="Gray M.W."/>
            <person name="Holland P.W.H."/>
            <person name="King N."/>
            <person name="Lang F.B.F."/>
            <person name="Roger A.J."/>
            <person name="Ruiz-Trillo I."/>
            <person name="Young S.K."/>
            <person name="Zeng Q."/>
            <person name="Gargeya S."/>
            <person name="Alvarado L."/>
            <person name="Berlin A."/>
            <person name="Chapman S.B."/>
            <person name="Chen Z."/>
            <person name="Freedman E."/>
            <person name="Gellesch M."/>
            <person name="Goldberg J."/>
            <person name="Griggs A."/>
            <person name="Gujja S."/>
            <person name="Heilman E."/>
            <person name="Heiman D."/>
            <person name="Howarth C."/>
            <person name="Mehta T."/>
            <person name="Neiman D."/>
            <person name="Pearson M."/>
            <person name="Roberts A."/>
            <person name="Saif S."/>
            <person name="Shea T."/>
            <person name="Shenoy N."/>
            <person name="Sisk P."/>
            <person name="Stolte C."/>
            <person name="Sykes S."/>
            <person name="White J."/>
            <person name="Yandava C."/>
            <person name="Haas B."/>
            <person name="Nusbaum C."/>
            <person name="Birren B."/>
        </authorList>
    </citation>
    <scope>NUCLEOTIDE SEQUENCE</scope>
    <source>
        <strain evidence="7">ATCC 30864</strain>
    </source>
</reference>
<dbReference type="Proteomes" id="UP000008743">
    <property type="component" value="Unassembled WGS sequence"/>
</dbReference>
<dbReference type="GO" id="GO:0006508">
    <property type="term" value="P:proteolysis"/>
    <property type="evidence" value="ECO:0007669"/>
    <property type="project" value="UniProtKB-KW"/>
</dbReference>
<dbReference type="PROSITE" id="PS50600">
    <property type="entry name" value="ULP_PROTEASE"/>
    <property type="match status" value="1"/>
</dbReference>
<keyword evidence="7" id="KW-1185">Reference proteome</keyword>
<keyword evidence="2" id="KW-0645">Protease</keyword>
<dbReference type="InterPro" id="IPR003653">
    <property type="entry name" value="Peptidase_C48_C"/>
</dbReference>
<dbReference type="GO" id="GO:0019784">
    <property type="term" value="F:deNEDDylase activity"/>
    <property type="evidence" value="ECO:0007669"/>
    <property type="project" value="InterPro"/>
</dbReference>
<organism evidence="6 7">
    <name type="scientific">Capsaspora owczarzaki (strain ATCC 30864)</name>
    <dbReference type="NCBI Taxonomy" id="595528"/>
    <lineage>
        <taxon>Eukaryota</taxon>
        <taxon>Filasterea</taxon>
        <taxon>Capsaspora</taxon>
    </lineage>
</organism>
<dbReference type="PhylomeDB" id="A0A0D2VP32"/>
<dbReference type="GO" id="GO:0000338">
    <property type="term" value="P:protein deneddylation"/>
    <property type="evidence" value="ECO:0007669"/>
    <property type="project" value="TreeGrafter"/>
</dbReference>
<dbReference type="InterPro" id="IPR038765">
    <property type="entry name" value="Papain-like_cys_pep_sf"/>
</dbReference>
<keyword evidence="4" id="KW-0788">Thiol protease</keyword>
<dbReference type="SUPFAM" id="SSF54001">
    <property type="entry name" value="Cysteine proteinases"/>
    <property type="match status" value="1"/>
</dbReference>
<dbReference type="AlphaFoldDB" id="A0A0D2VP32"/>
<name>A0A0D2VP32_CAPO3</name>
<dbReference type="PANTHER" id="PTHR46468:SF1">
    <property type="entry name" value="SENTRIN-SPECIFIC PROTEASE 8"/>
    <property type="match status" value="1"/>
</dbReference>
<evidence type="ECO:0000256" key="1">
    <source>
        <dbReference type="ARBA" id="ARBA00005234"/>
    </source>
</evidence>
<evidence type="ECO:0000256" key="4">
    <source>
        <dbReference type="ARBA" id="ARBA00022807"/>
    </source>
</evidence>
<dbReference type="eggNOG" id="KOG3246">
    <property type="taxonomic scope" value="Eukaryota"/>
</dbReference>
<evidence type="ECO:0000256" key="3">
    <source>
        <dbReference type="ARBA" id="ARBA00022801"/>
    </source>
</evidence>
<gene>
    <name evidence="6" type="ORF">CAOG_003155</name>
</gene>